<reference evidence="2" key="1">
    <citation type="submission" date="2022-11" db="EMBL/GenBank/DDBJ databases">
        <title>Genome Sequence of Cubamyces cubensis.</title>
        <authorList>
            <person name="Buettner E."/>
        </authorList>
    </citation>
    <scope>NUCLEOTIDE SEQUENCE</scope>
    <source>
        <strain evidence="2">MPL-01</strain>
    </source>
</reference>
<gene>
    <name evidence="2" type="ORF">ONZ51_g7778</name>
</gene>
<name>A0AAD7X743_9APHY</name>
<feature type="region of interest" description="Disordered" evidence="1">
    <location>
        <begin position="268"/>
        <end position="291"/>
    </location>
</feature>
<proteinExistence type="predicted"/>
<sequence>MSPVVKSILTKAANVFPADSDNSSRYDYHPTALSFPDKLRLRGPCALSLFSIASISSYGPAVEPVTQDSLEYAREISHLFDGGHVALHADVNCYVPESTYSDPEVNRMLWDSIMVSDQYTSVMESPLFDNLARVQNSIPSESMVVFDPPTSVHNSLKEDDTMITMFDGGHVRRRPVSSFAEVAFCVQVEGNNCTTLSGRVPPLASAKKPPPTSLARLLPLQGRVQVNAPPVLLVHRLRHSLHPMSNQRCRKARAHGLVPMRGIEQSHISRSSMHKTIEEDTSSSPLLKHPTPLSAVNQVASPLVGKSVYVKSQSMYSEWDEERGVVTLRPYYALRDDVHKTTALQD</sequence>
<dbReference type="EMBL" id="JAPEVG010000217">
    <property type="protein sequence ID" value="KAJ8473582.1"/>
    <property type="molecule type" value="Genomic_DNA"/>
</dbReference>
<accession>A0AAD7X743</accession>
<keyword evidence="3" id="KW-1185">Reference proteome</keyword>
<dbReference type="Proteomes" id="UP001215151">
    <property type="component" value="Unassembled WGS sequence"/>
</dbReference>
<dbReference type="AlphaFoldDB" id="A0AAD7X743"/>
<organism evidence="2 3">
    <name type="scientific">Trametes cubensis</name>
    <dbReference type="NCBI Taxonomy" id="1111947"/>
    <lineage>
        <taxon>Eukaryota</taxon>
        <taxon>Fungi</taxon>
        <taxon>Dikarya</taxon>
        <taxon>Basidiomycota</taxon>
        <taxon>Agaricomycotina</taxon>
        <taxon>Agaricomycetes</taxon>
        <taxon>Polyporales</taxon>
        <taxon>Polyporaceae</taxon>
        <taxon>Trametes</taxon>
    </lineage>
</organism>
<comment type="caution">
    <text evidence="2">The sequence shown here is derived from an EMBL/GenBank/DDBJ whole genome shotgun (WGS) entry which is preliminary data.</text>
</comment>
<evidence type="ECO:0000313" key="2">
    <source>
        <dbReference type="EMBL" id="KAJ8473582.1"/>
    </source>
</evidence>
<protein>
    <submittedName>
        <fullName evidence="2">Uncharacterized protein</fullName>
    </submittedName>
</protein>
<evidence type="ECO:0000256" key="1">
    <source>
        <dbReference type="SAM" id="MobiDB-lite"/>
    </source>
</evidence>
<evidence type="ECO:0000313" key="3">
    <source>
        <dbReference type="Proteomes" id="UP001215151"/>
    </source>
</evidence>